<reference evidence="9" key="1">
    <citation type="submission" date="2025-08" db="UniProtKB">
        <authorList>
            <consortium name="RefSeq"/>
        </authorList>
    </citation>
    <scope>IDENTIFICATION</scope>
    <source>
        <tissue evidence="9">Sperm</tissue>
    </source>
</reference>
<dbReference type="AlphaFoldDB" id="A0AAJ7TLV6"/>
<organism evidence="8 9">
    <name type="scientific">Petromyzon marinus</name>
    <name type="common">Sea lamprey</name>
    <dbReference type="NCBI Taxonomy" id="7757"/>
    <lineage>
        <taxon>Eukaryota</taxon>
        <taxon>Metazoa</taxon>
        <taxon>Chordata</taxon>
        <taxon>Craniata</taxon>
        <taxon>Vertebrata</taxon>
        <taxon>Cyclostomata</taxon>
        <taxon>Hyperoartia</taxon>
        <taxon>Petromyzontiformes</taxon>
        <taxon>Petromyzontidae</taxon>
        <taxon>Petromyzon</taxon>
    </lineage>
</organism>
<dbReference type="PANTHER" id="PTHR44337:SF8">
    <property type="entry name" value="IMMUNOGLOBULIN SUBTYPE DOMAIN-CONTAINING PROTEIN"/>
    <property type="match status" value="1"/>
</dbReference>
<dbReference type="InterPro" id="IPR003598">
    <property type="entry name" value="Ig_sub2"/>
</dbReference>
<evidence type="ECO:0000313" key="9">
    <source>
        <dbReference type="RefSeq" id="XP_032820378.1"/>
    </source>
</evidence>
<dbReference type="Proteomes" id="UP001318040">
    <property type="component" value="Chromosome 32"/>
</dbReference>
<evidence type="ECO:0000256" key="4">
    <source>
        <dbReference type="ARBA" id="ARBA00023319"/>
    </source>
</evidence>
<feature type="chain" id="PRO_5042612860" evidence="6">
    <location>
        <begin position="35"/>
        <end position="373"/>
    </location>
</feature>
<dbReference type="GeneID" id="116948119"/>
<feature type="domain" description="Ig-like" evidence="7">
    <location>
        <begin position="129"/>
        <end position="217"/>
    </location>
</feature>
<feature type="domain" description="Ig-like" evidence="7">
    <location>
        <begin position="39"/>
        <end position="124"/>
    </location>
</feature>
<keyword evidence="5" id="KW-0812">Transmembrane</keyword>
<evidence type="ECO:0000313" key="8">
    <source>
        <dbReference type="Proteomes" id="UP001318040"/>
    </source>
</evidence>
<keyword evidence="4" id="KW-0393">Immunoglobulin domain</keyword>
<sequence length="373" mass="41502">MMTTTTTMMMMSTTTTMMMMSMLLLVAATTLAAAQNGDVKLRIRASKQNIFEGDNFTISCTNSSGYLNPNSTFSWELPPNIVIPEQQFSENKQTISIVSVSRKYNGKYKCSIIGTSFASDKTIDIYYPPQDLKIMAGHGSQQIYEKLLHVFIAEGSSLTLTCEAVSNPTLEWSWWTSDTDLNKFTNVLSLNKPQNGSNYTCKGKYEMDKQSYEMSASIIIEVPISVPTLTTNSTGDAKEGDSVAMNCSHDNGTGQWYAWTQNGQPIIEVKERYIFSKEGASLLVTDIQGRDSGEYQCTVQNHLGRKSSNVFKINVTSENRFIYIVIALVVIALSIAGGLGGVLLWRKLTHSRSYDLLKQIRKISEQPPNQELV</sequence>
<keyword evidence="5" id="KW-1133">Transmembrane helix</keyword>
<keyword evidence="3" id="KW-0325">Glycoprotein</keyword>
<dbReference type="InterPro" id="IPR007110">
    <property type="entry name" value="Ig-like_dom"/>
</dbReference>
<keyword evidence="8" id="KW-1185">Reference proteome</keyword>
<evidence type="ECO:0000256" key="2">
    <source>
        <dbReference type="ARBA" id="ARBA00023157"/>
    </source>
</evidence>
<evidence type="ECO:0000256" key="5">
    <source>
        <dbReference type="SAM" id="Phobius"/>
    </source>
</evidence>
<feature type="domain" description="Ig-like" evidence="7">
    <location>
        <begin position="227"/>
        <end position="316"/>
    </location>
</feature>
<name>A0AAJ7TLV6_PETMA</name>
<dbReference type="InterPro" id="IPR003599">
    <property type="entry name" value="Ig_sub"/>
</dbReference>
<dbReference type="PANTHER" id="PTHR44337">
    <property type="entry name" value="CARCINOEMBRYONIC ANTIGEN-RELATED CELL ADHESION MOLECULE 8"/>
    <property type="match status" value="1"/>
</dbReference>
<accession>A0AAJ7TLV6</accession>
<proteinExistence type="predicted"/>
<dbReference type="Gene3D" id="2.60.40.10">
    <property type="entry name" value="Immunoglobulins"/>
    <property type="match status" value="3"/>
</dbReference>
<dbReference type="InterPro" id="IPR013783">
    <property type="entry name" value="Ig-like_fold"/>
</dbReference>
<dbReference type="SUPFAM" id="SSF48726">
    <property type="entry name" value="Immunoglobulin"/>
    <property type="match status" value="2"/>
</dbReference>
<evidence type="ECO:0000256" key="1">
    <source>
        <dbReference type="ARBA" id="ARBA00022729"/>
    </source>
</evidence>
<dbReference type="Pfam" id="PF13895">
    <property type="entry name" value="Ig_2"/>
    <property type="match status" value="3"/>
</dbReference>
<dbReference type="InterPro" id="IPR036179">
    <property type="entry name" value="Ig-like_dom_sf"/>
</dbReference>
<evidence type="ECO:0000256" key="3">
    <source>
        <dbReference type="ARBA" id="ARBA00023180"/>
    </source>
</evidence>
<dbReference type="SMART" id="SM00408">
    <property type="entry name" value="IGc2"/>
    <property type="match status" value="3"/>
</dbReference>
<dbReference type="KEGG" id="pmrn:116948119"/>
<dbReference type="RefSeq" id="XP_032820378.1">
    <property type="nucleotide sequence ID" value="XM_032964487.1"/>
</dbReference>
<keyword evidence="5" id="KW-0472">Membrane</keyword>
<keyword evidence="2" id="KW-1015">Disulfide bond</keyword>
<evidence type="ECO:0000256" key="6">
    <source>
        <dbReference type="SAM" id="SignalP"/>
    </source>
</evidence>
<feature type="transmembrane region" description="Helical" evidence="5">
    <location>
        <begin position="321"/>
        <end position="345"/>
    </location>
</feature>
<gene>
    <name evidence="9" type="primary">LOC116948119</name>
</gene>
<evidence type="ECO:0000259" key="7">
    <source>
        <dbReference type="PROSITE" id="PS50835"/>
    </source>
</evidence>
<dbReference type="PROSITE" id="PS50835">
    <property type="entry name" value="IG_LIKE"/>
    <property type="match status" value="3"/>
</dbReference>
<protein>
    <submittedName>
        <fullName evidence="9">Carcinoembryonic antigen-related cell adhesion molecule 5-like isoform X1</fullName>
    </submittedName>
</protein>
<keyword evidence="1 6" id="KW-0732">Signal</keyword>
<dbReference type="SMART" id="SM00409">
    <property type="entry name" value="IG"/>
    <property type="match status" value="3"/>
</dbReference>
<dbReference type="InterPro" id="IPR052598">
    <property type="entry name" value="IgSF_CEA-related"/>
</dbReference>
<feature type="signal peptide" evidence="6">
    <location>
        <begin position="1"/>
        <end position="34"/>
    </location>
</feature>